<sequence>MGKQTLSLRLHHSQSFGWWHKSHQSLQMLNRVLTWHPMESRKQIYQTRFQFKIFIQLWKSNRLTFQSHTCSAHLFQSNPGKVSHGKATAPFDGRPAVALVTGPELLNFQNRSYRRRGIQTNCEIDSGVSSTRKVSQSLQPIKNTEY</sequence>
<evidence type="ECO:0000313" key="1">
    <source>
        <dbReference type="EMBL" id="MED6126532.1"/>
    </source>
</evidence>
<keyword evidence="2" id="KW-1185">Reference proteome</keyword>
<dbReference type="Proteomes" id="UP001341840">
    <property type="component" value="Unassembled WGS sequence"/>
</dbReference>
<evidence type="ECO:0000313" key="2">
    <source>
        <dbReference type="Proteomes" id="UP001341840"/>
    </source>
</evidence>
<name>A0ABU6RR41_9FABA</name>
<proteinExistence type="predicted"/>
<organism evidence="1 2">
    <name type="scientific">Stylosanthes scabra</name>
    <dbReference type="NCBI Taxonomy" id="79078"/>
    <lineage>
        <taxon>Eukaryota</taxon>
        <taxon>Viridiplantae</taxon>
        <taxon>Streptophyta</taxon>
        <taxon>Embryophyta</taxon>
        <taxon>Tracheophyta</taxon>
        <taxon>Spermatophyta</taxon>
        <taxon>Magnoliopsida</taxon>
        <taxon>eudicotyledons</taxon>
        <taxon>Gunneridae</taxon>
        <taxon>Pentapetalae</taxon>
        <taxon>rosids</taxon>
        <taxon>fabids</taxon>
        <taxon>Fabales</taxon>
        <taxon>Fabaceae</taxon>
        <taxon>Papilionoideae</taxon>
        <taxon>50 kb inversion clade</taxon>
        <taxon>dalbergioids sensu lato</taxon>
        <taxon>Dalbergieae</taxon>
        <taxon>Pterocarpus clade</taxon>
        <taxon>Stylosanthes</taxon>
    </lineage>
</organism>
<comment type="caution">
    <text evidence="1">The sequence shown here is derived from an EMBL/GenBank/DDBJ whole genome shotgun (WGS) entry which is preliminary data.</text>
</comment>
<dbReference type="EMBL" id="JASCZI010031334">
    <property type="protein sequence ID" value="MED6126532.1"/>
    <property type="molecule type" value="Genomic_DNA"/>
</dbReference>
<gene>
    <name evidence="1" type="ORF">PIB30_079431</name>
</gene>
<accession>A0ABU6RR41</accession>
<reference evidence="1 2" key="1">
    <citation type="journal article" date="2023" name="Plants (Basel)">
        <title>Bridging the Gap: Combining Genomics and Transcriptomics Approaches to Understand Stylosanthes scabra, an Orphan Legume from the Brazilian Caatinga.</title>
        <authorList>
            <person name="Ferreira-Neto J.R.C."/>
            <person name="da Silva M.D."/>
            <person name="Binneck E."/>
            <person name="de Melo N.F."/>
            <person name="da Silva R.H."/>
            <person name="de Melo A.L.T.M."/>
            <person name="Pandolfi V."/>
            <person name="Bustamante F.O."/>
            <person name="Brasileiro-Vidal A.C."/>
            <person name="Benko-Iseppon A.M."/>
        </authorList>
    </citation>
    <scope>NUCLEOTIDE SEQUENCE [LARGE SCALE GENOMIC DNA]</scope>
    <source>
        <tissue evidence="1">Leaves</tissue>
    </source>
</reference>
<protein>
    <submittedName>
        <fullName evidence="1">Uncharacterized protein</fullName>
    </submittedName>
</protein>